<dbReference type="SUPFAM" id="SSF49303">
    <property type="entry name" value="beta-Galactosidase/glucuronidase domain"/>
    <property type="match status" value="3"/>
</dbReference>
<dbReference type="PANTHER" id="PTHR43730:SF1">
    <property type="entry name" value="BETA-MANNOSIDASE"/>
    <property type="match status" value="1"/>
</dbReference>
<reference evidence="18" key="1">
    <citation type="journal article" date="2019" name="Int. J. Syst. Evol. Microbiol.">
        <title>The Global Catalogue of Microorganisms (GCM) 10K type strain sequencing project: providing services to taxonomists for standard genome sequencing and annotation.</title>
        <authorList>
            <consortium name="The Broad Institute Genomics Platform"/>
            <consortium name="The Broad Institute Genome Sequencing Center for Infectious Disease"/>
            <person name="Wu L."/>
            <person name="Ma J."/>
        </authorList>
    </citation>
    <scope>NUCLEOTIDE SEQUENCE [LARGE SCALE GENOMIC DNA]</scope>
    <source>
        <strain evidence="18">CGMCC 4.1621</strain>
    </source>
</reference>
<gene>
    <name evidence="17" type="ORF">ACFQIC_16235</name>
</gene>
<name>A0ABW2EM21_9BACI</name>
<evidence type="ECO:0000256" key="1">
    <source>
        <dbReference type="ARBA" id="ARBA00000829"/>
    </source>
</evidence>
<dbReference type="EC" id="3.2.1.25" evidence="5"/>
<evidence type="ECO:0000256" key="12">
    <source>
        <dbReference type="ARBA" id="ARBA00041614"/>
    </source>
</evidence>
<evidence type="ECO:0000256" key="8">
    <source>
        <dbReference type="ARBA" id="ARBA00023180"/>
    </source>
</evidence>
<evidence type="ECO:0000313" key="18">
    <source>
        <dbReference type="Proteomes" id="UP001596410"/>
    </source>
</evidence>
<evidence type="ECO:0000259" key="14">
    <source>
        <dbReference type="Pfam" id="PF17753"/>
    </source>
</evidence>
<dbReference type="GO" id="GO:0016787">
    <property type="term" value="F:hydrolase activity"/>
    <property type="evidence" value="ECO:0007669"/>
    <property type="project" value="UniProtKB-KW"/>
</dbReference>
<dbReference type="RefSeq" id="WP_204708487.1">
    <property type="nucleotide sequence ID" value="NZ_JBHSZV010000047.1"/>
</dbReference>
<dbReference type="Pfam" id="PF17786">
    <property type="entry name" value="Mannosidase_ig"/>
    <property type="match status" value="1"/>
</dbReference>
<keyword evidence="9" id="KW-0326">Glycosidase</keyword>
<dbReference type="InterPro" id="IPR013783">
    <property type="entry name" value="Ig-like_fold"/>
</dbReference>
<comment type="caution">
    <text evidence="17">The sequence shown here is derived from an EMBL/GenBank/DDBJ whole genome shotgun (WGS) entry which is preliminary data.</text>
</comment>
<organism evidence="17 18">
    <name type="scientific">Halobacillus seohaensis</name>
    <dbReference type="NCBI Taxonomy" id="447421"/>
    <lineage>
        <taxon>Bacteria</taxon>
        <taxon>Bacillati</taxon>
        <taxon>Bacillota</taxon>
        <taxon>Bacilli</taxon>
        <taxon>Bacillales</taxon>
        <taxon>Bacillaceae</taxon>
        <taxon>Halobacillus</taxon>
    </lineage>
</organism>
<evidence type="ECO:0000259" key="15">
    <source>
        <dbReference type="Pfam" id="PF17786"/>
    </source>
</evidence>
<dbReference type="InterPro" id="IPR017853">
    <property type="entry name" value="GH"/>
</dbReference>
<dbReference type="InterPro" id="IPR006102">
    <property type="entry name" value="Ig-like_GH2"/>
</dbReference>
<dbReference type="InterPro" id="IPR008979">
    <property type="entry name" value="Galactose-bd-like_sf"/>
</dbReference>
<evidence type="ECO:0000256" key="11">
    <source>
        <dbReference type="ARBA" id="ARBA00041069"/>
    </source>
</evidence>
<evidence type="ECO:0000259" key="16">
    <source>
        <dbReference type="Pfam" id="PF22666"/>
    </source>
</evidence>
<dbReference type="Gene3D" id="2.60.120.260">
    <property type="entry name" value="Galactose-binding domain-like"/>
    <property type="match status" value="1"/>
</dbReference>
<feature type="domain" description="Beta-mannosidase-like galactose-binding" evidence="16">
    <location>
        <begin position="32"/>
        <end position="185"/>
    </location>
</feature>
<dbReference type="InterPro" id="IPR054593">
    <property type="entry name" value="Beta-mannosidase-like_N2"/>
</dbReference>
<dbReference type="Proteomes" id="UP001596410">
    <property type="component" value="Unassembled WGS sequence"/>
</dbReference>
<dbReference type="EMBL" id="JBHSZV010000047">
    <property type="protein sequence ID" value="MFC7063363.1"/>
    <property type="molecule type" value="Genomic_DNA"/>
</dbReference>
<evidence type="ECO:0000256" key="9">
    <source>
        <dbReference type="ARBA" id="ARBA00023295"/>
    </source>
</evidence>
<evidence type="ECO:0000256" key="6">
    <source>
        <dbReference type="ARBA" id="ARBA00022525"/>
    </source>
</evidence>
<evidence type="ECO:0000256" key="2">
    <source>
        <dbReference type="ARBA" id="ARBA00004613"/>
    </source>
</evidence>
<dbReference type="Pfam" id="PF00703">
    <property type="entry name" value="Glyco_hydro_2"/>
    <property type="match status" value="1"/>
</dbReference>
<comment type="subcellular location">
    <subcellularLocation>
        <location evidence="2">Secreted</location>
    </subcellularLocation>
</comment>
<dbReference type="Pfam" id="PF22666">
    <property type="entry name" value="Glyco_hydro_2_N2"/>
    <property type="match status" value="1"/>
</dbReference>
<evidence type="ECO:0000256" key="5">
    <source>
        <dbReference type="ARBA" id="ARBA00012754"/>
    </source>
</evidence>
<dbReference type="Gene3D" id="2.60.40.10">
    <property type="entry name" value="Immunoglobulins"/>
    <property type="match status" value="3"/>
</dbReference>
<protein>
    <recommendedName>
        <fullName evidence="11">Beta-mannosidase B</fullName>
        <ecNumber evidence="5">3.2.1.25</ecNumber>
    </recommendedName>
    <alternativeName>
        <fullName evidence="12">Mannanase B</fullName>
    </alternativeName>
</protein>
<evidence type="ECO:0000256" key="3">
    <source>
        <dbReference type="ARBA" id="ARBA00004740"/>
    </source>
</evidence>
<evidence type="ECO:0000256" key="10">
    <source>
        <dbReference type="ARBA" id="ARBA00038429"/>
    </source>
</evidence>
<dbReference type="SUPFAM" id="SSF51445">
    <property type="entry name" value="(Trans)glycosidases"/>
    <property type="match status" value="1"/>
</dbReference>
<comment type="catalytic activity">
    <reaction evidence="1">
        <text>Hydrolysis of terminal, non-reducing beta-D-mannose residues in beta-D-mannosides.</text>
        <dbReference type="EC" id="3.2.1.25"/>
    </reaction>
</comment>
<keyword evidence="6" id="KW-0964">Secreted</keyword>
<proteinExistence type="inferred from homology"/>
<feature type="domain" description="Mannosidase Ig/CBM-like" evidence="15">
    <location>
        <begin position="671"/>
        <end position="756"/>
    </location>
</feature>
<dbReference type="InterPro" id="IPR036156">
    <property type="entry name" value="Beta-gal/glucu_dom_sf"/>
</dbReference>
<dbReference type="InterPro" id="IPR050887">
    <property type="entry name" value="Beta-mannosidase_GH2"/>
</dbReference>
<evidence type="ECO:0000256" key="7">
    <source>
        <dbReference type="ARBA" id="ARBA00022801"/>
    </source>
</evidence>
<comment type="pathway">
    <text evidence="3">Glycan metabolism; N-glycan degradation.</text>
</comment>
<keyword evidence="7 17" id="KW-0378">Hydrolase</keyword>
<evidence type="ECO:0000259" key="13">
    <source>
        <dbReference type="Pfam" id="PF00703"/>
    </source>
</evidence>
<accession>A0ABW2EM21</accession>
<feature type="domain" description="Glycoside hydrolase family 2 immunoglobulin-like beta-sandwich" evidence="13">
    <location>
        <begin position="198"/>
        <end position="301"/>
    </location>
</feature>
<dbReference type="Gene3D" id="3.20.20.80">
    <property type="entry name" value="Glycosidases"/>
    <property type="match status" value="1"/>
</dbReference>
<dbReference type="Pfam" id="PF17753">
    <property type="entry name" value="Ig_mannosidase"/>
    <property type="match status" value="1"/>
</dbReference>
<feature type="domain" description="Beta-mannosidase Ig-fold" evidence="14">
    <location>
        <begin position="763"/>
        <end position="816"/>
    </location>
</feature>
<dbReference type="PANTHER" id="PTHR43730">
    <property type="entry name" value="BETA-MANNOSIDASE"/>
    <property type="match status" value="1"/>
</dbReference>
<comment type="subunit">
    <text evidence="4">Homodimer.</text>
</comment>
<evidence type="ECO:0000313" key="17">
    <source>
        <dbReference type="EMBL" id="MFC7063363.1"/>
    </source>
</evidence>
<dbReference type="InterPro" id="IPR041447">
    <property type="entry name" value="Mannosidase_ig"/>
</dbReference>
<keyword evidence="18" id="KW-1185">Reference proteome</keyword>
<sequence length="837" mass="97572">MNLTSEWKLQWFEPNTMNPLEISAPYYIDHFWMTTNVPGDVHSTLIDKNLIEDPFVGHNDLKCRWIEEKEWWYRTTFHWEDNCNDEECLELNFEGLDTYATVFLNGLEIGSTANMLVEHTFDISDEIRKGKNVLAVKFDPLSVHIAEKERDYWCSYGKERIWARKSAMNFGWDWGPRLVTTGIWKDVQLKKHIKAKFDSVFIQTAELSDEAATVNVQVDVGEQFYNQESLRFEVELTSGEDLHTAKGLIEKDTGQAEIYVRSPKLWWTHDLGSPHLYDCTIRLLDEADQTIDEHQQKFGIREVKVEQKHENNENLFTFNLNGVRLFAKGANWIPVHNFIGAVEDDRYRDLLALAKDAHMNMMRVWGGGIYEKEIFYDQCDQLGLLVWQDFMFANALYPDYNKNFMNNVRDEVTKVVKRLRNHTSLALWCGNNEIDWIYDRKSSGGEITTPFYGEKIYHHLIPRELKELDPTRLYWPSSPFGGNDLDAENIGDRHNWQVWHGNVEPRKIGEPVEQDISLEGVSFKNYKKDLTLFSSEFGMHASSNRYTLDKFIPDGQFYWKSDEMSYRNKDHFHEKGILLMEGYTGVPETIEDYMNFSMLTQAEGLKYGIEHYRRRKPFTSGALIWQLNDCWPGTSWSMIDYELLPKASHYYAKKFFDPVMACLEHDPGRPLSLWIINDRLDALKDTLVFEVSTFGGSSVFSKELEINIESNDTIKLAEFTEEAILDGIDASEVVVRLQSKNGHFQDNVYFLRDFKDITYPLTKLEVKHDANEQTITITSDKLARFVTVDFSVGKAQCSDNFFDLWPSESKTIQLSHLDDFEIKRSDFSVHAINSNHE</sequence>
<evidence type="ECO:0000256" key="4">
    <source>
        <dbReference type="ARBA" id="ARBA00011738"/>
    </source>
</evidence>
<dbReference type="InterPro" id="IPR041625">
    <property type="entry name" value="Beta-mannosidase_Ig"/>
</dbReference>
<dbReference type="SUPFAM" id="SSF49785">
    <property type="entry name" value="Galactose-binding domain-like"/>
    <property type="match status" value="1"/>
</dbReference>
<comment type="similarity">
    <text evidence="10">Belongs to the glycosyl hydrolase 2 family. Beta-mannosidase B subfamily.</text>
</comment>
<keyword evidence="8" id="KW-0325">Glycoprotein</keyword>